<keyword evidence="3 5" id="KW-0689">Ribosomal protein</keyword>
<dbReference type="AlphaFoldDB" id="A0A523S4T2"/>
<accession>A0A523S4T2</accession>
<sequence length="122" mass="14160">MPLYGAVCALRPELSEEERDLFLKGIKEVIVNEKGEVKDVNLMGMRKFAYEIGKVKEGFFITIDFHSDSSKLDRIREFFTGEKRIVRAMITRKKISPEKKKERKEGGQVESNNLNRESHPRS</sequence>
<evidence type="ECO:0000313" key="5">
    <source>
        <dbReference type="EMBL" id="TET12851.1"/>
    </source>
</evidence>
<dbReference type="NCBIfam" id="TIGR00166">
    <property type="entry name" value="S6"/>
    <property type="match status" value="1"/>
</dbReference>
<protein>
    <recommendedName>
        <fullName evidence="2 3">Small ribosomal subunit protein bS6</fullName>
    </recommendedName>
</protein>
<dbReference type="PANTHER" id="PTHR21011:SF1">
    <property type="entry name" value="SMALL RIBOSOMAL SUBUNIT PROTEIN BS6M"/>
    <property type="match status" value="1"/>
</dbReference>
<comment type="function">
    <text evidence="3">Binds together with bS18 to 16S ribosomal RNA.</text>
</comment>
<comment type="similarity">
    <text evidence="1 3">Belongs to the bacterial ribosomal protein bS6 family.</text>
</comment>
<dbReference type="Pfam" id="PF01250">
    <property type="entry name" value="Ribosomal_S6"/>
    <property type="match status" value="1"/>
</dbReference>
<proteinExistence type="inferred from homology"/>
<dbReference type="GO" id="GO:0070181">
    <property type="term" value="F:small ribosomal subunit rRNA binding"/>
    <property type="evidence" value="ECO:0007669"/>
    <property type="project" value="TreeGrafter"/>
</dbReference>
<evidence type="ECO:0000256" key="2">
    <source>
        <dbReference type="ARBA" id="ARBA00035294"/>
    </source>
</evidence>
<dbReference type="InterPro" id="IPR000529">
    <property type="entry name" value="Ribosomal_bS6"/>
</dbReference>
<organism evidence="5 6">
    <name type="scientific">Aerophobetes bacterium</name>
    <dbReference type="NCBI Taxonomy" id="2030807"/>
    <lineage>
        <taxon>Bacteria</taxon>
        <taxon>Candidatus Aerophobota</taxon>
    </lineage>
</organism>
<reference evidence="5 6" key="1">
    <citation type="submission" date="2019-03" db="EMBL/GenBank/DDBJ databases">
        <title>Metabolic potential of uncultured bacteria and archaea associated with petroleum seepage in deep-sea sediments.</title>
        <authorList>
            <person name="Dong X."/>
            <person name="Hubert C."/>
        </authorList>
    </citation>
    <scope>NUCLEOTIDE SEQUENCE [LARGE SCALE GENOMIC DNA]</scope>
    <source>
        <strain evidence="5">E44_bin7</strain>
    </source>
</reference>
<dbReference type="SUPFAM" id="SSF54995">
    <property type="entry name" value="Ribosomal protein S6"/>
    <property type="match status" value="1"/>
</dbReference>
<dbReference type="GO" id="GO:0003735">
    <property type="term" value="F:structural constituent of ribosome"/>
    <property type="evidence" value="ECO:0007669"/>
    <property type="project" value="InterPro"/>
</dbReference>
<evidence type="ECO:0000256" key="3">
    <source>
        <dbReference type="HAMAP-Rule" id="MF_00360"/>
    </source>
</evidence>
<comment type="caution">
    <text evidence="5">The sequence shown here is derived from an EMBL/GenBank/DDBJ whole genome shotgun (WGS) entry which is preliminary data.</text>
</comment>
<dbReference type="InterPro" id="IPR035980">
    <property type="entry name" value="Ribosomal_bS6_sf"/>
</dbReference>
<dbReference type="GO" id="GO:0005737">
    <property type="term" value="C:cytoplasm"/>
    <property type="evidence" value="ECO:0007669"/>
    <property type="project" value="UniProtKB-ARBA"/>
</dbReference>
<name>A0A523S4T2_UNCAE</name>
<keyword evidence="3" id="KW-0699">rRNA-binding</keyword>
<dbReference type="GO" id="GO:0005840">
    <property type="term" value="C:ribosome"/>
    <property type="evidence" value="ECO:0007669"/>
    <property type="project" value="UniProtKB-KW"/>
</dbReference>
<dbReference type="GO" id="GO:1990904">
    <property type="term" value="C:ribonucleoprotein complex"/>
    <property type="evidence" value="ECO:0007669"/>
    <property type="project" value="UniProtKB-KW"/>
</dbReference>
<keyword evidence="3" id="KW-0687">Ribonucleoprotein</keyword>
<keyword evidence="3" id="KW-0694">RNA-binding</keyword>
<evidence type="ECO:0000256" key="1">
    <source>
        <dbReference type="ARBA" id="ARBA00009512"/>
    </source>
</evidence>
<dbReference type="Proteomes" id="UP000316360">
    <property type="component" value="Unassembled WGS sequence"/>
</dbReference>
<dbReference type="Gene3D" id="3.30.70.60">
    <property type="match status" value="1"/>
</dbReference>
<dbReference type="InterPro" id="IPR020814">
    <property type="entry name" value="Ribosomal_S6_plastid/chlpt"/>
</dbReference>
<dbReference type="CDD" id="cd00473">
    <property type="entry name" value="bS6"/>
    <property type="match status" value="1"/>
</dbReference>
<dbReference type="HAMAP" id="MF_00360">
    <property type="entry name" value="Ribosomal_bS6"/>
    <property type="match status" value="1"/>
</dbReference>
<evidence type="ECO:0000256" key="4">
    <source>
        <dbReference type="SAM" id="MobiDB-lite"/>
    </source>
</evidence>
<dbReference type="EMBL" id="SOKJ01000046">
    <property type="protein sequence ID" value="TET12851.1"/>
    <property type="molecule type" value="Genomic_DNA"/>
</dbReference>
<gene>
    <name evidence="3 5" type="primary">rpsF</name>
    <name evidence="5" type="ORF">E3J84_00885</name>
</gene>
<feature type="region of interest" description="Disordered" evidence="4">
    <location>
        <begin position="95"/>
        <end position="122"/>
    </location>
</feature>
<dbReference type="GO" id="GO:0006412">
    <property type="term" value="P:translation"/>
    <property type="evidence" value="ECO:0007669"/>
    <property type="project" value="UniProtKB-UniRule"/>
</dbReference>
<dbReference type="PANTHER" id="PTHR21011">
    <property type="entry name" value="MITOCHONDRIAL 28S RIBOSOMAL PROTEIN S6"/>
    <property type="match status" value="1"/>
</dbReference>
<evidence type="ECO:0000313" key="6">
    <source>
        <dbReference type="Proteomes" id="UP000316360"/>
    </source>
</evidence>
<dbReference type="InterPro" id="IPR014717">
    <property type="entry name" value="Transl_elong_EF1B/ribsomal_bS6"/>
</dbReference>
<feature type="compositionally biased region" description="Basic and acidic residues" evidence="4">
    <location>
        <begin position="95"/>
        <end position="107"/>
    </location>
</feature>